<evidence type="ECO:0000256" key="9">
    <source>
        <dbReference type="ARBA" id="ARBA00022840"/>
    </source>
</evidence>
<feature type="domain" description="GHMP kinase N-terminal" evidence="15">
    <location>
        <begin position="67"/>
        <end position="143"/>
    </location>
</feature>
<dbReference type="NCBIfam" id="TIGR00549">
    <property type="entry name" value="mevalon_kin"/>
    <property type="match status" value="1"/>
</dbReference>
<evidence type="ECO:0000256" key="3">
    <source>
        <dbReference type="ARBA" id="ARBA00012103"/>
    </source>
</evidence>
<dbReference type="GO" id="GO:0019287">
    <property type="term" value="P:isopentenyl diphosphate biosynthetic process, mevalonate pathway"/>
    <property type="evidence" value="ECO:0007669"/>
    <property type="project" value="UniProtKB-UniRule"/>
</dbReference>
<evidence type="ECO:0000256" key="7">
    <source>
        <dbReference type="ARBA" id="ARBA00022741"/>
    </source>
</evidence>
<keyword evidence="12 14" id="KW-0414">Isoprene biosynthesis</keyword>
<comment type="subunit">
    <text evidence="14">Homodimer.</text>
</comment>
<keyword evidence="11 14" id="KW-0443">Lipid metabolism</keyword>
<organism evidence="17 18">
    <name type="scientific">Candidatus Methanoperedens nitratireducens</name>
    <dbReference type="NCBI Taxonomy" id="1392998"/>
    <lineage>
        <taxon>Archaea</taxon>
        <taxon>Methanobacteriati</taxon>
        <taxon>Methanobacteriota</taxon>
        <taxon>Stenosarchaea group</taxon>
        <taxon>Methanomicrobia</taxon>
        <taxon>Methanosarcinales</taxon>
        <taxon>ANME-2 cluster</taxon>
        <taxon>Candidatus Methanoperedentaceae</taxon>
        <taxon>Candidatus Methanoperedens</taxon>
    </lineage>
</organism>
<keyword evidence="5 14" id="KW-0444">Lipid biosynthesis</keyword>
<dbReference type="STRING" id="1392998.ANME2D_00250"/>
<evidence type="ECO:0000256" key="11">
    <source>
        <dbReference type="ARBA" id="ARBA00023098"/>
    </source>
</evidence>
<dbReference type="RefSeq" id="WP_096206511.1">
    <property type="nucleotide sequence ID" value="NZ_FZMP01000197.1"/>
</dbReference>
<dbReference type="InterPro" id="IPR022937">
    <property type="entry name" value="Mevalonate_kinase_arc"/>
</dbReference>
<dbReference type="InterPro" id="IPR006203">
    <property type="entry name" value="GHMP_knse_ATP-bd_CS"/>
</dbReference>
<evidence type="ECO:0000256" key="12">
    <source>
        <dbReference type="ARBA" id="ARBA00023229"/>
    </source>
</evidence>
<dbReference type="Proteomes" id="UP000218615">
    <property type="component" value="Unassembled WGS sequence"/>
</dbReference>
<dbReference type="PROSITE" id="PS00627">
    <property type="entry name" value="GHMP_KINASES_ATP"/>
    <property type="match status" value="1"/>
</dbReference>
<keyword evidence="8 14" id="KW-0418">Kinase</keyword>
<dbReference type="Gene3D" id="3.30.230.10">
    <property type="match status" value="1"/>
</dbReference>
<dbReference type="GO" id="GO:0000287">
    <property type="term" value="F:magnesium ion binding"/>
    <property type="evidence" value="ECO:0007669"/>
    <property type="project" value="UniProtKB-UniRule"/>
</dbReference>
<dbReference type="InterPro" id="IPR006205">
    <property type="entry name" value="Mev_gal_kin"/>
</dbReference>
<keyword evidence="4 14" id="KW-0963">Cytoplasm</keyword>
<evidence type="ECO:0000256" key="10">
    <source>
        <dbReference type="ARBA" id="ARBA00022842"/>
    </source>
</evidence>
<dbReference type="GO" id="GO:0005829">
    <property type="term" value="C:cytosol"/>
    <property type="evidence" value="ECO:0007669"/>
    <property type="project" value="TreeGrafter"/>
</dbReference>
<dbReference type="InterPro" id="IPR013750">
    <property type="entry name" value="GHMP_kinase_C_dom"/>
</dbReference>
<evidence type="ECO:0000256" key="4">
    <source>
        <dbReference type="ARBA" id="ARBA00022490"/>
    </source>
</evidence>
<dbReference type="InterPro" id="IPR014721">
    <property type="entry name" value="Ribsml_uS5_D2-typ_fold_subgr"/>
</dbReference>
<dbReference type="InterPro" id="IPR006204">
    <property type="entry name" value="GHMP_kinase_N_dom"/>
</dbReference>
<dbReference type="EC" id="2.7.1.36" evidence="3 14"/>
<dbReference type="EMBL" id="FZMP01000197">
    <property type="protein sequence ID" value="SNQ61880.1"/>
    <property type="molecule type" value="Genomic_DNA"/>
</dbReference>
<feature type="domain" description="GHMP kinase C-terminal" evidence="16">
    <location>
        <begin position="210"/>
        <end position="281"/>
    </location>
</feature>
<keyword evidence="7 14" id="KW-0547">Nucleotide-binding</keyword>
<keyword evidence="9 14" id="KW-0067">ATP-binding</keyword>
<accession>A0A284VRH2</accession>
<evidence type="ECO:0000256" key="8">
    <source>
        <dbReference type="ARBA" id="ARBA00022777"/>
    </source>
</evidence>
<comment type="function">
    <text evidence="14">Catalyzes the phosphorylation of (R)-mevalonate (MVA) to (R)-mevalonate 5-phosphate (MVAP). Functions in the mevalonate (MVA) pathway leading to isopentenyl diphosphate (IPP), a key precursor for the biosynthesis of isoprenoid compounds such as archaeal membrane lipids.</text>
</comment>
<proteinExistence type="inferred from homology"/>
<keyword evidence="6 14" id="KW-0808">Transferase</keyword>
<dbReference type="GO" id="GO:0004496">
    <property type="term" value="F:mevalonate kinase activity"/>
    <property type="evidence" value="ECO:0007669"/>
    <property type="project" value="UniProtKB-UniRule"/>
</dbReference>
<dbReference type="InterPro" id="IPR020568">
    <property type="entry name" value="Ribosomal_Su5_D2-typ_SF"/>
</dbReference>
<comment type="subcellular location">
    <subcellularLocation>
        <location evidence="1 14">Cytoplasm</location>
    </subcellularLocation>
</comment>
<comment type="cofactor">
    <cofactor evidence="14">
        <name>Mg(2+)</name>
        <dbReference type="ChEBI" id="CHEBI:18420"/>
    </cofactor>
</comment>
<comment type="similarity">
    <text evidence="2 14">Belongs to the GHMP kinase family. Mevalonate kinase subfamily.</text>
</comment>
<dbReference type="PANTHER" id="PTHR43290">
    <property type="entry name" value="MEVALONATE KINASE"/>
    <property type="match status" value="1"/>
</dbReference>
<gene>
    <name evidence="14 17" type="primary">mvk</name>
    <name evidence="17" type="ORF">MNV_500017</name>
</gene>
<keyword evidence="10 14" id="KW-0460">Magnesium</keyword>
<comment type="catalytic activity">
    <reaction evidence="14">
        <text>(R)-mevalonate + ATP = (R)-5-phosphomevalonate + ADP + H(+)</text>
        <dbReference type="Rhea" id="RHEA:17065"/>
        <dbReference type="ChEBI" id="CHEBI:15378"/>
        <dbReference type="ChEBI" id="CHEBI:30616"/>
        <dbReference type="ChEBI" id="CHEBI:36464"/>
        <dbReference type="ChEBI" id="CHEBI:58146"/>
        <dbReference type="ChEBI" id="CHEBI:456216"/>
        <dbReference type="EC" id="2.7.1.36"/>
    </reaction>
</comment>
<dbReference type="HAMAP" id="MF_00217">
    <property type="entry name" value="Mevalonate_kinase"/>
    <property type="match status" value="1"/>
</dbReference>
<evidence type="ECO:0000259" key="16">
    <source>
        <dbReference type="Pfam" id="PF08544"/>
    </source>
</evidence>
<sequence>MSTTFSAPGKIYLFGEHAVVYGEPAIACAVDIRTRVTAKKSDTIAISSDLGTTGLDFDIHPYVCSVIEKLGPVNVSVDISSELPVGSGLGSSAAVTIATLAAINIEFGLGYSKEELAGMGHEIEQKVQGAASPTDTFVSTFGGVVEIPARKRLDMLDCGIVIGNTNKGATPKKTAKLIEQVAILRQEHPEVINPIIKTIGSIAKKGELLVKKKDYASLGKLMNVNHGLLDALGVGTTELSALVYAARNAGAFGAKITGAGGGGCMVALTESPQKVASAIERAGGKAIMTRATAGGVLEE</sequence>
<keyword evidence="18" id="KW-1185">Reference proteome</keyword>
<evidence type="ECO:0000256" key="1">
    <source>
        <dbReference type="ARBA" id="ARBA00004496"/>
    </source>
</evidence>
<dbReference type="PANTHER" id="PTHR43290:SF2">
    <property type="entry name" value="MEVALONATE KINASE"/>
    <property type="match status" value="1"/>
</dbReference>
<evidence type="ECO:0000256" key="6">
    <source>
        <dbReference type="ARBA" id="ARBA00022679"/>
    </source>
</evidence>
<feature type="binding site" evidence="14">
    <location>
        <begin position="84"/>
        <end position="94"/>
    </location>
    <ligand>
        <name>ATP</name>
        <dbReference type="ChEBI" id="CHEBI:30616"/>
    </ligand>
</feature>
<evidence type="ECO:0000256" key="13">
    <source>
        <dbReference type="ARBA" id="ARBA00029438"/>
    </source>
</evidence>
<dbReference type="AlphaFoldDB" id="A0A284VRH2"/>
<dbReference type="SUPFAM" id="SSF55060">
    <property type="entry name" value="GHMP Kinase, C-terminal domain"/>
    <property type="match status" value="1"/>
</dbReference>
<evidence type="ECO:0000313" key="18">
    <source>
        <dbReference type="Proteomes" id="UP000218615"/>
    </source>
</evidence>
<dbReference type="GO" id="GO:0005524">
    <property type="term" value="F:ATP binding"/>
    <property type="evidence" value="ECO:0007669"/>
    <property type="project" value="UniProtKB-UniRule"/>
</dbReference>
<dbReference type="Pfam" id="PF08544">
    <property type="entry name" value="GHMP_kinases_C"/>
    <property type="match status" value="1"/>
</dbReference>
<dbReference type="PRINTS" id="PR00959">
    <property type="entry name" value="MEVGALKINASE"/>
</dbReference>
<dbReference type="SUPFAM" id="SSF54211">
    <property type="entry name" value="Ribosomal protein S5 domain 2-like"/>
    <property type="match status" value="1"/>
</dbReference>
<protein>
    <recommendedName>
        <fullName evidence="3 14">Mevalonate kinase</fullName>
        <shortName evidence="14">MK</shortName>
        <shortName evidence="14">MVK</shortName>
        <ecNumber evidence="3 14">2.7.1.36</ecNumber>
    </recommendedName>
</protein>
<comment type="pathway">
    <text evidence="13 14">Isoprenoid biosynthesis; isopentenyl diphosphate biosynthesis via mevalonate pathway; isopentenyl diphosphate from (R)-mevalonate: step 1/3.</text>
</comment>
<evidence type="ECO:0000313" key="17">
    <source>
        <dbReference type="EMBL" id="SNQ61880.1"/>
    </source>
</evidence>
<dbReference type="OrthoDB" id="19001at2157"/>
<dbReference type="Pfam" id="PF00288">
    <property type="entry name" value="GHMP_kinases_N"/>
    <property type="match status" value="1"/>
</dbReference>
<dbReference type="Gene3D" id="3.30.70.890">
    <property type="entry name" value="GHMP kinase, C-terminal domain"/>
    <property type="match status" value="1"/>
</dbReference>
<name>A0A284VRH2_9EURY</name>
<evidence type="ECO:0000259" key="15">
    <source>
        <dbReference type="Pfam" id="PF00288"/>
    </source>
</evidence>
<feature type="active site" description="Proton acceptor" evidence="14">
    <location>
        <position position="135"/>
    </location>
</feature>
<evidence type="ECO:0000256" key="5">
    <source>
        <dbReference type="ARBA" id="ARBA00022516"/>
    </source>
</evidence>
<evidence type="ECO:0000256" key="2">
    <source>
        <dbReference type="ARBA" id="ARBA00006495"/>
    </source>
</evidence>
<evidence type="ECO:0000256" key="14">
    <source>
        <dbReference type="HAMAP-Rule" id="MF_00217"/>
    </source>
</evidence>
<reference evidence="18" key="1">
    <citation type="submission" date="2017-06" db="EMBL/GenBank/DDBJ databases">
        <authorList>
            <person name="Cremers G."/>
        </authorList>
    </citation>
    <scope>NUCLEOTIDE SEQUENCE [LARGE SCALE GENOMIC DNA]</scope>
</reference>
<dbReference type="InterPro" id="IPR036554">
    <property type="entry name" value="GHMP_kinase_C_sf"/>
</dbReference>
<dbReference type="UniPathway" id="UPA00057">
    <property type="reaction ID" value="UER00098"/>
</dbReference>